<gene>
    <name evidence="3" type="ORF">HJC23_002355</name>
</gene>
<evidence type="ECO:0000313" key="3">
    <source>
        <dbReference type="EMBL" id="KAL3801062.1"/>
    </source>
</evidence>
<organism evidence="3 4">
    <name type="scientific">Cyclotella cryptica</name>
    <dbReference type="NCBI Taxonomy" id="29204"/>
    <lineage>
        <taxon>Eukaryota</taxon>
        <taxon>Sar</taxon>
        <taxon>Stramenopiles</taxon>
        <taxon>Ochrophyta</taxon>
        <taxon>Bacillariophyta</taxon>
        <taxon>Coscinodiscophyceae</taxon>
        <taxon>Thalassiosirophycidae</taxon>
        <taxon>Stephanodiscales</taxon>
        <taxon>Stephanodiscaceae</taxon>
        <taxon>Cyclotella</taxon>
    </lineage>
</organism>
<protein>
    <submittedName>
        <fullName evidence="3">Uncharacterized protein</fullName>
    </submittedName>
</protein>
<sequence length="256" mass="25667">MKFARKLLLAYAASLPIVATASDLNTRADSKLRGSDKKNMNTALEEDVAFWTNFQRNLQGMSLPYGNGAPSGGEVVRPPSTSGGGGDGARPTPFPSSMGSTISASSFPTSVGSAFSTSLQSPMPTASGGASNVQSSFPTSGAAAGSTTTFPTAVMNGAGTSSFPTSNFNSVTSSFPTSNMAATAFPTAGLQATTASVGFVCPPASFVGCTAPDPLNPTDECSTVGEPCVGGNSGEFCCQDACPRNYCTAKGAPSAK</sequence>
<evidence type="ECO:0000313" key="4">
    <source>
        <dbReference type="Proteomes" id="UP001516023"/>
    </source>
</evidence>
<reference evidence="3 4" key="1">
    <citation type="journal article" date="2020" name="G3 (Bethesda)">
        <title>Improved Reference Genome for Cyclotella cryptica CCMP332, a Model for Cell Wall Morphogenesis, Salinity Adaptation, and Lipid Production in Diatoms (Bacillariophyta).</title>
        <authorList>
            <person name="Roberts W.R."/>
            <person name="Downey K.M."/>
            <person name="Ruck E.C."/>
            <person name="Traller J.C."/>
            <person name="Alverson A.J."/>
        </authorList>
    </citation>
    <scope>NUCLEOTIDE SEQUENCE [LARGE SCALE GENOMIC DNA]</scope>
    <source>
        <strain evidence="3 4">CCMP332</strain>
    </source>
</reference>
<proteinExistence type="predicted"/>
<keyword evidence="4" id="KW-1185">Reference proteome</keyword>
<feature type="region of interest" description="Disordered" evidence="1">
    <location>
        <begin position="62"/>
        <end position="145"/>
    </location>
</feature>
<dbReference type="AlphaFoldDB" id="A0ABD3QLF9"/>
<dbReference type="Proteomes" id="UP001516023">
    <property type="component" value="Unassembled WGS sequence"/>
</dbReference>
<feature type="chain" id="PRO_5044785654" evidence="2">
    <location>
        <begin position="22"/>
        <end position="256"/>
    </location>
</feature>
<comment type="caution">
    <text evidence="3">The sequence shown here is derived from an EMBL/GenBank/DDBJ whole genome shotgun (WGS) entry which is preliminary data.</text>
</comment>
<accession>A0ABD3QLF9</accession>
<evidence type="ECO:0000256" key="2">
    <source>
        <dbReference type="SAM" id="SignalP"/>
    </source>
</evidence>
<evidence type="ECO:0000256" key="1">
    <source>
        <dbReference type="SAM" id="MobiDB-lite"/>
    </source>
</evidence>
<feature type="signal peptide" evidence="2">
    <location>
        <begin position="1"/>
        <end position="21"/>
    </location>
</feature>
<name>A0ABD3QLF9_9STRA</name>
<keyword evidence="2" id="KW-0732">Signal</keyword>
<dbReference type="EMBL" id="JABMIG020000029">
    <property type="protein sequence ID" value="KAL3801062.1"/>
    <property type="molecule type" value="Genomic_DNA"/>
</dbReference>
<feature type="compositionally biased region" description="Low complexity" evidence="1">
    <location>
        <begin position="135"/>
        <end position="145"/>
    </location>
</feature>
<feature type="compositionally biased region" description="Polar residues" evidence="1">
    <location>
        <begin position="95"/>
        <end position="134"/>
    </location>
</feature>